<evidence type="ECO:0000313" key="3">
    <source>
        <dbReference type="Proteomes" id="UP000265581"/>
    </source>
</evidence>
<feature type="transmembrane region" description="Helical" evidence="1">
    <location>
        <begin position="355"/>
        <end position="376"/>
    </location>
</feature>
<dbReference type="Proteomes" id="UP000265581">
    <property type="component" value="Unassembled WGS sequence"/>
</dbReference>
<feature type="transmembrane region" description="Helical" evidence="1">
    <location>
        <begin position="166"/>
        <end position="183"/>
    </location>
</feature>
<comment type="caution">
    <text evidence="2">The sequence shown here is derived from an EMBL/GenBank/DDBJ whole genome shotgun (WGS) entry which is preliminary data.</text>
</comment>
<evidence type="ECO:0000313" key="2">
    <source>
        <dbReference type="EMBL" id="REK70305.1"/>
    </source>
</evidence>
<reference evidence="2 3" key="1">
    <citation type="submission" date="2018-08" db="EMBL/GenBank/DDBJ databases">
        <title>Aeromicrobium sp. M2KJ-4, whole genome shotgun sequence.</title>
        <authorList>
            <person name="Tuo L."/>
        </authorList>
    </citation>
    <scope>NUCLEOTIDE SEQUENCE [LARGE SCALE GENOMIC DNA]</scope>
    <source>
        <strain evidence="2 3">M2KJ-4</strain>
    </source>
</reference>
<feature type="transmembrane region" description="Helical" evidence="1">
    <location>
        <begin position="440"/>
        <end position="473"/>
    </location>
</feature>
<feature type="transmembrane region" description="Helical" evidence="1">
    <location>
        <begin position="632"/>
        <end position="650"/>
    </location>
</feature>
<feature type="transmembrane region" description="Helical" evidence="1">
    <location>
        <begin position="559"/>
        <end position="577"/>
    </location>
</feature>
<feature type="transmembrane region" description="Helical" evidence="1">
    <location>
        <begin position="534"/>
        <end position="552"/>
    </location>
</feature>
<keyword evidence="1" id="KW-0472">Membrane</keyword>
<feature type="transmembrane region" description="Helical" evidence="1">
    <location>
        <begin position="307"/>
        <end position="335"/>
    </location>
</feature>
<feature type="transmembrane region" description="Helical" evidence="1">
    <location>
        <begin position="139"/>
        <end position="160"/>
    </location>
</feature>
<feature type="transmembrane region" description="Helical" evidence="1">
    <location>
        <begin position="21"/>
        <end position="40"/>
    </location>
</feature>
<dbReference type="NCBIfam" id="NF047321">
    <property type="entry name" value="SCO7613_CTERM"/>
    <property type="match status" value="1"/>
</dbReference>
<feature type="transmembrane region" description="Helical" evidence="1">
    <location>
        <begin position="80"/>
        <end position="98"/>
    </location>
</feature>
<feature type="transmembrane region" description="Helical" evidence="1">
    <location>
        <begin position="583"/>
        <end position="600"/>
    </location>
</feature>
<feature type="transmembrane region" description="Helical" evidence="1">
    <location>
        <begin position="509"/>
        <end position="528"/>
    </location>
</feature>
<feature type="transmembrane region" description="Helical" evidence="1">
    <location>
        <begin position="229"/>
        <end position="247"/>
    </location>
</feature>
<feature type="transmembrane region" description="Helical" evidence="1">
    <location>
        <begin position="195"/>
        <end position="217"/>
    </location>
</feature>
<feature type="transmembrane region" description="Helical" evidence="1">
    <location>
        <begin position="410"/>
        <end position="428"/>
    </location>
</feature>
<keyword evidence="1" id="KW-1133">Transmembrane helix</keyword>
<feature type="transmembrane region" description="Helical" evidence="1">
    <location>
        <begin position="685"/>
        <end position="703"/>
    </location>
</feature>
<keyword evidence="3" id="KW-1185">Reference proteome</keyword>
<proteinExistence type="predicted"/>
<accession>A0A371P327</accession>
<evidence type="ECO:0008006" key="4">
    <source>
        <dbReference type="Google" id="ProtNLM"/>
    </source>
</evidence>
<organism evidence="2 3">
    <name type="scientific">Aeromicrobium endophyticum</name>
    <dbReference type="NCBI Taxonomy" id="2292704"/>
    <lineage>
        <taxon>Bacteria</taxon>
        <taxon>Bacillati</taxon>
        <taxon>Actinomycetota</taxon>
        <taxon>Actinomycetes</taxon>
        <taxon>Propionibacteriales</taxon>
        <taxon>Nocardioidaceae</taxon>
        <taxon>Aeromicrobium</taxon>
    </lineage>
</organism>
<feature type="transmembrane region" description="Helical" evidence="1">
    <location>
        <begin position="479"/>
        <end position="502"/>
    </location>
</feature>
<name>A0A371P327_9ACTN</name>
<feature type="transmembrane region" description="Helical" evidence="1">
    <location>
        <begin position="388"/>
        <end position="404"/>
    </location>
</feature>
<feature type="transmembrane region" description="Helical" evidence="1">
    <location>
        <begin position="662"/>
        <end position="679"/>
    </location>
</feature>
<feature type="transmembrane region" description="Helical" evidence="1">
    <location>
        <begin position="254"/>
        <end position="272"/>
    </location>
</feature>
<feature type="transmembrane region" description="Helical" evidence="1">
    <location>
        <begin position="46"/>
        <end position="68"/>
    </location>
</feature>
<feature type="transmembrane region" description="Helical" evidence="1">
    <location>
        <begin position="607"/>
        <end position="626"/>
    </location>
</feature>
<feature type="transmembrane region" description="Helical" evidence="1">
    <location>
        <begin position="278"/>
        <end position="295"/>
    </location>
</feature>
<dbReference type="InterPro" id="IPR058062">
    <property type="entry name" value="SCO7613_C"/>
</dbReference>
<gene>
    <name evidence="2" type="ORF">DX116_14225</name>
</gene>
<keyword evidence="1" id="KW-0812">Transmembrane</keyword>
<evidence type="ECO:0000256" key="1">
    <source>
        <dbReference type="SAM" id="Phobius"/>
    </source>
</evidence>
<dbReference type="AlphaFoldDB" id="A0A371P327"/>
<feature type="transmembrane region" description="Helical" evidence="1">
    <location>
        <begin position="110"/>
        <end position="127"/>
    </location>
</feature>
<feature type="transmembrane region" description="Helical" evidence="1">
    <location>
        <begin position="710"/>
        <end position="727"/>
    </location>
</feature>
<sequence length="745" mass="75734">MPAPPAPVRAPARERSWSVGTILLVLGAFGLVVAGLIFVTRSWEDIGLAGRTLILLGVTAVIGGLGVWVTRRPLRASAEAVWAVFLALLTLDFFAARHEGLVGLGSLDVAAGWVMWGMVAVVLSVGLSMWARPHLSVDLVVPAVAAGLAIAAAGAGAGAVGDDWDVAWRAVVALVVTGLLALWTRPAGSHVMTIVARVVVAAFYVVAYVASLVELAAHPSLDQAAAGGHGGPLLLMGLTSLAVAWLVPVVRIPAVALAVVAVSVLVVTPVLDAGPEEAAWSVVTLLAVVLAATASRGTGDWVRGARLGATPMVAAVGVVQLFLLGEALGTVGRVVDDPWRAAWDARLASVGGDHAAWAVPVVLAGLLVTTWFVLAWPELTSVRPWRSSVLGAALTLGVVTSVVALRLPVWGGVASLLAVAAVVAVLRLRGVWPVPTPVSLALVLFASALALASQGVSAVTWVAGGALLLGIAFVSAGEVLRLVHASAGTLLLVSGSAAVTALTDADDSAVPLVAVVVALALMAAVRLVVPEHPVAPAVEIAAGAALAVALVMPGSSGEIAVRWTIAGVGLIALSVTATSRRWLVWPGMSALVVAYVALIVDSGFSFVEAYTLPLGVAGLAAGVFAATKKPDTSTWAVLGPGLAVSLLPSVPQSLAAPTELRALLLGAGALAVLAIGIRLRWQAPFVAGTTILTLLVLFNIGPYANAAPRAVVIAAVSAVLLGVGITWEDRVRDGRRLVTYVRSMR</sequence>
<protein>
    <recommendedName>
        <fullName evidence="4">DUF2157 domain-containing protein</fullName>
    </recommendedName>
</protein>
<dbReference type="EMBL" id="QUBR01000002">
    <property type="protein sequence ID" value="REK70305.1"/>
    <property type="molecule type" value="Genomic_DNA"/>
</dbReference>